<name>A0A6D2HR57_9BRAS</name>
<keyword evidence="4" id="KW-1185">Reference proteome</keyword>
<dbReference type="AlphaFoldDB" id="A0A6D2HR57"/>
<evidence type="ECO:0000259" key="2">
    <source>
        <dbReference type="Pfam" id="PF03478"/>
    </source>
</evidence>
<evidence type="ECO:0000313" key="4">
    <source>
        <dbReference type="Proteomes" id="UP000467841"/>
    </source>
</evidence>
<feature type="domain" description="KIB1-4 beta-propeller" evidence="2">
    <location>
        <begin position="108"/>
        <end position="312"/>
    </location>
</feature>
<evidence type="ECO:0000313" key="3">
    <source>
        <dbReference type="EMBL" id="CAA7018303.1"/>
    </source>
</evidence>
<feature type="region of interest" description="Disordered" evidence="1">
    <location>
        <begin position="1"/>
        <end position="34"/>
    </location>
</feature>
<dbReference type="PANTHER" id="PTHR33127">
    <property type="entry name" value="TRANSMEMBRANE PROTEIN"/>
    <property type="match status" value="1"/>
</dbReference>
<evidence type="ECO:0000256" key="1">
    <source>
        <dbReference type="SAM" id="MobiDB-lite"/>
    </source>
</evidence>
<protein>
    <recommendedName>
        <fullName evidence="2">KIB1-4 beta-propeller domain-containing protein</fullName>
    </recommendedName>
</protein>
<accession>A0A6D2HR57</accession>
<dbReference type="OrthoDB" id="1863935at2759"/>
<gene>
    <name evidence="3" type="ORF">MERR_LOCUS5538</name>
</gene>
<proteinExistence type="predicted"/>
<dbReference type="SUPFAM" id="SSF81383">
    <property type="entry name" value="F-box domain"/>
    <property type="match status" value="1"/>
</dbReference>
<sequence>MRPLLPRQTPPPSPAMKSSSPSPTTVARKRLKTRSEEALNPSFADLPSSLLEDIMSRLELKENIRASTACKPWLEAGVAVRVVEQHPWLMCFPKRGNSFQFRDPLKWKPYTLELPELADSTVRDSRYGWLLMQRSRKDEMFFFNPFSRELISLPKLELRFRDIAFSGPPTSDNCVVIALNFARKYYVTISTSHPGATEWITTENIPTGNQLFTMYNKIVYLNERFYCYNAGGADLYSFHPSSRTWSYHGYKDVGLDCNQDNKAAFLAERNGELFLMVTSGNEKPVVYKLVSLQWEEMSDAELLDSLTFFVSFYNSEVRKNLPQMRNNVCFSRFGYNRKRCVTYSFDESSYNPSKEWGSWVELCPPRSIWIDAPKNVLNYF</sequence>
<comment type="caution">
    <text evidence="3">The sequence shown here is derived from an EMBL/GenBank/DDBJ whole genome shotgun (WGS) entry which is preliminary data.</text>
</comment>
<dbReference type="InterPro" id="IPR005174">
    <property type="entry name" value="KIB1-4_b-propeller"/>
</dbReference>
<organism evidence="3 4">
    <name type="scientific">Microthlaspi erraticum</name>
    <dbReference type="NCBI Taxonomy" id="1685480"/>
    <lineage>
        <taxon>Eukaryota</taxon>
        <taxon>Viridiplantae</taxon>
        <taxon>Streptophyta</taxon>
        <taxon>Embryophyta</taxon>
        <taxon>Tracheophyta</taxon>
        <taxon>Spermatophyta</taxon>
        <taxon>Magnoliopsida</taxon>
        <taxon>eudicotyledons</taxon>
        <taxon>Gunneridae</taxon>
        <taxon>Pentapetalae</taxon>
        <taxon>rosids</taxon>
        <taxon>malvids</taxon>
        <taxon>Brassicales</taxon>
        <taxon>Brassicaceae</taxon>
        <taxon>Coluteocarpeae</taxon>
        <taxon>Microthlaspi</taxon>
    </lineage>
</organism>
<dbReference type="EMBL" id="CACVBM020000366">
    <property type="protein sequence ID" value="CAA7018303.1"/>
    <property type="molecule type" value="Genomic_DNA"/>
</dbReference>
<dbReference type="CDD" id="cd09917">
    <property type="entry name" value="F-box_SF"/>
    <property type="match status" value="1"/>
</dbReference>
<dbReference type="InterPro" id="IPR036047">
    <property type="entry name" value="F-box-like_dom_sf"/>
</dbReference>
<dbReference type="Proteomes" id="UP000467841">
    <property type="component" value="Unassembled WGS sequence"/>
</dbReference>
<reference evidence="3" key="1">
    <citation type="submission" date="2020-01" db="EMBL/GenBank/DDBJ databases">
        <authorList>
            <person name="Mishra B."/>
        </authorList>
    </citation>
    <scope>NUCLEOTIDE SEQUENCE [LARGE SCALE GENOMIC DNA]</scope>
</reference>
<dbReference type="PANTHER" id="PTHR33127:SF30">
    <property type="entry name" value="F-BOX DOMAIN-CONTAINING PROTEIN"/>
    <property type="match status" value="1"/>
</dbReference>
<dbReference type="Pfam" id="PF03478">
    <property type="entry name" value="Beta-prop_KIB1-4"/>
    <property type="match status" value="1"/>
</dbReference>